<dbReference type="Proteomes" id="UP000507222">
    <property type="component" value="Unassembled WGS sequence"/>
</dbReference>
<evidence type="ECO:0000313" key="2">
    <source>
        <dbReference type="EMBL" id="CAB4264093.1"/>
    </source>
</evidence>
<reference evidence="2 3" key="1">
    <citation type="submission" date="2020-05" db="EMBL/GenBank/DDBJ databases">
        <authorList>
            <person name="Campoy J."/>
            <person name="Schneeberger K."/>
            <person name="Spophaly S."/>
        </authorList>
    </citation>
    <scope>NUCLEOTIDE SEQUENCE [LARGE SCALE GENOMIC DNA]</scope>
    <source>
        <strain evidence="2">PruArmRojPasFocal</strain>
    </source>
</reference>
<evidence type="ECO:0000259" key="1">
    <source>
        <dbReference type="Pfam" id="PF13966"/>
    </source>
</evidence>
<organism evidence="2 3">
    <name type="scientific">Prunus armeniaca</name>
    <name type="common">Apricot</name>
    <name type="synonym">Armeniaca vulgaris</name>
    <dbReference type="NCBI Taxonomy" id="36596"/>
    <lineage>
        <taxon>Eukaryota</taxon>
        <taxon>Viridiplantae</taxon>
        <taxon>Streptophyta</taxon>
        <taxon>Embryophyta</taxon>
        <taxon>Tracheophyta</taxon>
        <taxon>Spermatophyta</taxon>
        <taxon>Magnoliopsida</taxon>
        <taxon>eudicotyledons</taxon>
        <taxon>Gunneridae</taxon>
        <taxon>Pentapetalae</taxon>
        <taxon>rosids</taxon>
        <taxon>fabids</taxon>
        <taxon>Rosales</taxon>
        <taxon>Rosaceae</taxon>
        <taxon>Amygdaloideae</taxon>
        <taxon>Amygdaleae</taxon>
        <taxon>Prunus</taxon>
    </lineage>
</organism>
<feature type="domain" description="Reverse transcriptase zinc-binding" evidence="1">
    <location>
        <begin position="184"/>
        <end position="250"/>
    </location>
</feature>
<dbReference type="AlphaFoldDB" id="A0A6J5TJY3"/>
<dbReference type="Pfam" id="PF13966">
    <property type="entry name" value="zf-RVT"/>
    <property type="match status" value="1"/>
</dbReference>
<sequence length="389" mass="44098">MSYFQIPGSLCDEIQPYSPLARVLKARYHKDYSILEASEGHAPSYIWRSLCDSRVVLARRSRWQIGNGWSVKVWGDRWIPKPNSFQITSATVTGHENVLVCELINPVLHKWHEDLVHAWFGAQEASCILHLPLSFRIPADRLVWHYEKQGDLTVCSAYEVARQFLFEEAGEGSSNRDNYYGVSTKAWSRLWWVCVPPKVKVFVWRVLHNILPTRDRLLSEGVQGDLGGCVLCGAQAESLPHVLLDCSFTALICLSSPLRTKWRDRAIGDLNGWLEHVLLREDSQRLNSSSCCYGVYGMSEIRWSGRQRVRAKWQKPLLGAIKINVDGAFNVQISTGGGGLIALLFARGLDPGPKLIERDAQDVFQNIIAEREDRSQLSFLISDCRSLLF</sequence>
<protein>
    <recommendedName>
        <fullName evidence="1">Reverse transcriptase zinc-binding domain-containing protein</fullName>
    </recommendedName>
</protein>
<gene>
    <name evidence="2" type="ORF">CURHAP_LOCUS5619</name>
</gene>
<dbReference type="EMBL" id="CAEKDK010000001">
    <property type="protein sequence ID" value="CAB4264093.1"/>
    <property type="molecule type" value="Genomic_DNA"/>
</dbReference>
<proteinExistence type="predicted"/>
<accession>A0A6J5TJY3</accession>
<dbReference type="InterPro" id="IPR026960">
    <property type="entry name" value="RVT-Znf"/>
</dbReference>
<name>A0A6J5TJY3_PRUAR</name>
<evidence type="ECO:0000313" key="3">
    <source>
        <dbReference type="Proteomes" id="UP000507222"/>
    </source>
</evidence>